<dbReference type="SMART" id="SM00939">
    <property type="entry name" value="PepX_C"/>
    <property type="match status" value="1"/>
</dbReference>
<accession>A0ABZ1TX78</accession>
<sequence length="632" mass="67814">MPPSRFLRRPLTALLAAVAALTCAIAPAAAADPGPTSAAAAELPRLRSLYVTMPDGVRIAVDVWLPAGTTPGRRLPTVLETERYWRSREHPGGPENDPRAGKAGRWNDRGYAYVVTDLRGTGASFGTLEAELGTALINDSGSLGDWIAAQPWSNGRVGTTGVSYGGDTAMLALGLRNHHITAAAPNSYDFDPYEDLIRPGGLLIEPRVAVYGMLLRILDRTGGTTCATSDETRRLCDEYGLTGTAPKPVDGPDGPALRDAARAEHAGNANLVDFARAGAHRDYANGPQSWEVTGVAPRSRAIQAGGVPVLTDAGWLDAGTPNGVLSQFTGLSNTQESWIGPWNHGQGYLADPFLPSRPLTGAERQQIGERTVAFFDRYVKHGERPDGERLVHYYTLNEGTWRTTDRWPVAGTRNRRLYLADGNTLSRQLPAPVPGRPDTDPLTLDPTAGTGPLDRWNTNLSGDPVSYPDRAAVDRDLLSYTSPPVQQDTRVTGLGRVTLDVTGVSGASDGALHVYLEDVAPDGRVTYITEGQLALADRAVASRWSNPDWRRLRTPRTYAATDAAPFPQGTPQRVTLDLQPTSVLFKTGDRIRLTVAAANPDSFELRPADGKAAYTIGHGTVRPSYVDLPVVG</sequence>
<organism evidence="5 6">
    <name type="scientific">Kitasatospora purpeofusca</name>
    <dbReference type="NCBI Taxonomy" id="67352"/>
    <lineage>
        <taxon>Bacteria</taxon>
        <taxon>Bacillati</taxon>
        <taxon>Actinomycetota</taxon>
        <taxon>Actinomycetes</taxon>
        <taxon>Kitasatosporales</taxon>
        <taxon>Streptomycetaceae</taxon>
        <taxon>Kitasatospora</taxon>
    </lineage>
</organism>
<evidence type="ECO:0000256" key="3">
    <source>
        <dbReference type="SAM" id="SignalP"/>
    </source>
</evidence>
<keyword evidence="1 5" id="KW-0378">Hydrolase</keyword>
<dbReference type="SUPFAM" id="SSF53474">
    <property type="entry name" value="alpha/beta-Hydrolases"/>
    <property type="match status" value="1"/>
</dbReference>
<evidence type="ECO:0000256" key="2">
    <source>
        <dbReference type="SAM" id="MobiDB-lite"/>
    </source>
</evidence>
<dbReference type="InterPro" id="IPR000383">
    <property type="entry name" value="Xaa-Pro-like_dom"/>
</dbReference>
<dbReference type="Proteomes" id="UP001432222">
    <property type="component" value="Chromosome"/>
</dbReference>
<dbReference type="NCBIfam" id="TIGR00976">
    <property type="entry name" value="CocE_NonD"/>
    <property type="match status" value="1"/>
</dbReference>
<proteinExistence type="predicted"/>
<evidence type="ECO:0000259" key="4">
    <source>
        <dbReference type="SMART" id="SM00939"/>
    </source>
</evidence>
<evidence type="ECO:0000313" key="5">
    <source>
        <dbReference type="EMBL" id="WUQ83562.1"/>
    </source>
</evidence>
<dbReference type="Pfam" id="PF08530">
    <property type="entry name" value="PepX_C"/>
    <property type="match status" value="1"/>
</dbReference>
<dbReference type="SUPFAM" id="SSF49785">
    <property type="entry name" value="Galactose-binding domain-like"/>
    <property type="match status" value="1"/>
</dbReference>
<dbReference type="RefSeq" id="WP_328954580.1">
    <property type="nucleotide sequence ID" value="NZ_CP108110.1"/>
</dbReference>
<keyword evidence="6" id="KW-1185">Reference proteome</keyword>
<dbReference type="Gene3D" id="1.10.3020.10">
    <property type="entry name" value="alpha-amino acid ester hydrolase ( Helical cap domain)"/>
    <property type="match status" value="1"/>
</dbReference>
<name>A0ABZ1TX78_9ACTN</name>
<reference evidence="5" key="1">
    <citation type="submission" date="2022-10" db="EMBL/GenBank/DDBJ databases">
        <title>The complete genomes of actinobacterial strains from the NBC collection.</title>
        <authorList>
            <person name="Joergensen T.S."/>
            <person name="Alvarez Arevalo M."/>
            <person name="Sterndorff E.B."/>
            <person name="Faurdal D."/>
            <person name="Vuksanovic O."/>
            <person name="Mourched A.-S."/>
            <person name="Charusanti P."/>
            <person name="Shaw S."/>
            <person name="Blin K."/>
            <person name="Weber T."/>
        </authorList>
    </citation>
    <scope>NUCLEOTIDE SEQUENCE</scope>
    <source>
        <strain evidence="5">NBC_00222</strain>
    </source>
</reference>
<dbReference type="InterPro" id="IPR005674">
    <property type="entry name" value="CocE/Ser_esterase"/>
</dbReference>
<evidence type="ECO:0000313" key="6">
    <source>
        <dbReference type="Proteomes" id="UP001432222"/>
    </source>
</evidence>
<dbReference type="EMBL" id="CP108110">
    <property type="protein sequence ID" value="WUQ83562.1"/>
    <property type="molecule type" value="Genomic_DNA"/>
</dbReference>
<keyword evidence="3" id="KW-0732">Signal</keyword>
<dbReference type="InterPro" id="IPR013736">
    <property type="entry name" value="Xaa-Pro_dipept_C"/>
</dbReference>
<feature type="chain" id="PRO_5046017094" evidence="3">
    <location>
        <begin position="31"/>
        <end position="632"/>
    </location>
</feature>
<dbReference type="Gene3D" id="3.40.50.1820">
    <property type="entry name" value="alpha/beta hydrolase"/>
    <property type="match status" value="1"/>
</dbReference>
<dbReference type="GO" id="GO:0016787">
    <property type="term" value="F:hydrolase activity"/>
    <property type="evidence" value="ECO:0007669"/>
    <property type="project" value="UniProtKB-KW"/>
</dbReference>
<gene>
    <name evidence="5" type="ORF">OHA16_11665</name>
</gene>
<evidence type="ECO:0000256" key="1">
    <source>
        <dbReference type="ARBA" id="ARBA00022801"/>
    </source>
</evidence>
<feature type="signal peptide" evidence="3">
    <location>
        <begin position="1"/>
        <end position="30"/>
    </location>
</feature>
<dbReference type="Gene3D" id="2.60.120.260">
    <property type="entry name" value="Galactose-binding domain-like"/>
    <property type="match status" value="1"/>
</dbReference>
<dbReference type="InterPro" id="IPR029058">
    <property type="entry name" value="AB_hydrolase_fold"/>
</dbReference>
<feature type="domain" description="Xaa-Pro dipeptidyl-peptidase C-terminal" evidence="4">
    <location>
        <begin position="372"/>
        <end position="627"/>
    </location>
</feature>
<protein>
    <submittedName>
        <fullName evidence="5">CocE/NonD family hydrolase</fullName>
    </submittedName>
</protein>
<dbReference type="InterPro" id="IPR008979">
    <property type="entry name" value="Galactose-bd-like_sf"/>
</dbReference>
<dbReference type="Pfam" id="PF02129">
    <property type="entry name" value="Peptidase_S15"/>
    <property type="match status" value="1"/>
</dbReference>
<feature type="region of interest" description="Disordered" evidence="2">
    <location>
        <begin position="423"/>
        <end position="464"/>
    </location>
</feature>